<dbReference type="Gene3D" id="1.20.5.450">
    <property type="match status" value="1"/>
</dbReference>
<dbReference type="InterPro" id="IPR018980">
    <property type="entry name" value="FERM_PH-like_C"/>
</dbReference>
<dbReference type="Pfam" id="PF00373">
    <property type="entry name" value="FERM_M"/>
    <property type="match status" value="1"/>
</dbReference>
<dbReference type="GO" id="GO:0007165">
    <property type="term" value="P:signal transduction"/>
    <property type="evidence" value="ECO:0007669"/>
    <property type="project" value="InterPro"/>
</dbReference>
<dbReference type="InterPro" id="IPR019748">
    <property type="entry name" value="FERM_central"/>
</dbReference>
<evidence type="ECO:0000256" key="5">
    <source>
        <dbReference type="ARBA" id="ARBA00023014"/>
    </source>
</evidence>
<dbReference type="SUPFAM" id="SSF48678">
    <property type="entry name" value="Moesin tail domain"/>
    <property type="match status" value="1"/>
</dbReference>
<evidence type="ECO:0000256" key="8">
    <source>
        <dbReference type="SAM" id="MobiDB-lite"/>
    </source>
</evidence>
<comment type="subcellular location">
    <subcellularLocation>
        <location evidence="1">Cell membrane</location>
        <topology evidence="1">Peripheral membrane protein</topology>
    </subcellularLocation>
</comment>
<keyword evidence="4" id="KW-0001">2Fe-2S</keyword>
<gene>
    <name evidence="10" type="ORF">ROHU_037206</name>
</gene>
<feature type="region of interest" description="Disordered" evidence="8">
    <location>
        <begin position="1271"/>
        <end position="1301"/>
    </location>
</feature>
<dbReference type="InterPro" id="IPR011993">
    <property type="entry name" value="PH-like_dom_sf"/>
</dbReference>
<dbReference type="Pfam" id="PF00788">
    <property type="entry name" value="RA"/>
    <property type="match status" value="1"/>
</dbReference>
<feature type="region of interest" description="Disordered" evidence="8">
    <location>
        <begin position="1138"/>
        <end position="1171"/>
    </location>
</feature>
<dbReference type="GO" id="GO:0005096">
    <property type="term" value="F:GTPase activator activity"/>
    <property type="evidence" value="ECO:0007669"/>
    <property type="project" value="UniProtKB-KW"/>
</dbReference>
<feature type="region of interest" description="Disordered" evidence="8">
    <location>
        <begin position="406"/>
        <end position="457"/>
    </location>
</feature>
<dbReference type="InterPro" id="IPR011174">
    <property type="entry name" value="ERM"/>
</dbReference>
<dbReference type="InterPro" id="IPR001041">
    <property type="entry name" value="2Fe-2S_ferredoxin-type"/>
</dbReference>
<dbReference type="STRING" id="84645.A0A498M2I1"/>
<comment type="caution">
    <text evidence="10">The sequence shown here is derived from an EMBL/GenBank/DDBJ whole genome shotgun (WGS) entry which is preliminary data.</text>
</comment>
<dbReference type="InterPro" id="IPR041789">
    <property type="entry name" value="ERM_FERM_C"/>
</dbReference>
<evidence type="ECO:0000256" key="7">
    <source>
        <dbReference type="SAM" id="Coils"/>
    </source>
</evidence>
<organism evidence="10 11">
    <name type="scientific">Labeo rohita</name>
    <name type="common">Indian major carp</name>
    <name type="synonym">Cyprinus rohita</name>
    <dbReference type="NCBI Taxonomy" id="84645"/>
    <lineage>
        <taxon>Eukaryota</taxon>
        <taxon>Metazoa</taxon>
        <taxon>Chordata</taxon>
        <taxon>Craniata</taxon>
        <taxon>Vertebrata</taxon>
        <taxon>Euteleostomi</taxon>
        <taxon>Actinopterygii</taxon>
        <taxon>Neopterygii</taxon>
        <taxon>Teleostei</taxon>
        <taxon>Ostariophysi</taxon>
        <taxon>Cypriniformes</taxon>
        <taxon>Cyprinidae</taxon>
        <taxon>Labeoninae</taxon>
        <taxon>Labeonini</taxon>
        <taxon>Labeo</taxon>
    </lineage>
</organism>
<feature type="region of interest" description="Disordered" evidence="8">
    <location>
        <begin position="303"/>
        <end position="333"/>
    </location>
</feature>
<dbReference type="FunFam" id="1.20.5.450:FF:000001">
    <property type="entry name" value="radixin isoform X2"/>
    <property type="match status" value="1"/>
</dbReference>
<dbReference type="Gene3D" id="6.10.360.10">
    <property type="match status" value="1"/>
</dbReference>
<proteinExistence type="predicted"/>
<dbReference type="PROSITE" id="PS00661">
    <property type="entry name" value="FERM_2"/>
    <property type="match status" value="1"/>
</dbReference>
<evidence type="ECO:0000256" key="3">
    <source>
        <dbReference type="ARBA" id="ARBA00022475"/>
    </source>
</evidence>
<sequence length="1634" mass="184101">MPKTVTAQDVRKESPLLFKFRAKFYPEDVSEELIQEATQRLFFLQVKEGILNDDIYCPPETAVLLASYAVQAKYTDYNKDAHTPGYLSSEKLLPQRVLEQHKLNKEQWEERIQVWHEEHKGMLREDSMMEYLKIAQDLEMYGVNYFSIKNKKGSELWLGVDALGLNIYEQNDKMTPKIGFPWSEIRNISFNDKKFVIKPIDKKAPDFVFYAQRLRINKRILALCMGNHELYMRRRKPDTIEVQQMKAQAKEEKNHKKMERAMLEDERKKREQAEKEKEKIEKEKEELMERLKIIEEQTRKAQQELEEQTRRAMELDQERKRAQEEAERLERERRLAEEAKAALLQQSESQMKNQEHLATELAELTSKISLLEDAKKKKEEEASEWQIKATQVQEDLEKTKEELKNKVMSAHVPEPVHGENDNEEGDDSSAEASAELTSAAAYKDRSEEERMTEAEKNERVQKHLLALTSELANARDETKKTQNDIIHAENVRAGRDKYKTLRQIRSGNTKQRIDEFECISSGSKVLVHFVNQSGIKSSVFVTEGETLLDVVIKKNLDISGFGACEGTLACSTCHLIFEESVYDKLEPVVDEEVDMLDLAYGLTKTLEVNDGMLMIRKMKSTIPRRKTAVIKAFSKTRQSDEYGACNVSQNAVLLMEAHAHLTIGLQSRERLLLLFSDSLIIAKTKSLYLKLKARVSLSDIWLASCVHCITDRKLTSKNSFVIGWPTTNYVVTYRHTCRARQKVLPNAILLYVLLICHPDDNSSATVAVAVDVSTTAENVVQYIMQQCKLCGEVSEYQLCVNYEKEEETYPLIGHELPFFILHHSLRSQQAHLHMPSEPLQEAFSSGQQTEATPKTPHFTLKPRTHTPRGALLKHKRKRSLIDWALRRGHFNQPDGQSDPQTASHKLFGQPLSSICPDGNLPKPIMDLLYLLFCEGPETRGIFRRSANAKNCRILKERMNSGQKKNSMSQSVDSYIPCCPQIPTVAALIQYLIENTPAIFGDDLESLFARQMNSAQETCDCTDGSYFLQHSSSEDTDQDLTVSSQLLPEVHPLFLPLAALSLKEKGRPRPFHTEMPSTEGAYSCGTLDSISSQSSASVSMLGVRELSQSRDRCLSEPSMYFSAPQTPVPTHTPVIRQSSYDAAVTDSRSEQSHSSLGLSPEHQSHNSGMGTRRRRYTFWKSPQIPTRFRHPAQRLASMSSLSSTATSSLSSLDSTLSLSSADLIPSPQDTQSRPFLFGAAARLRPLTPEMSRKRWTSTFTYEEEDVWRERVQETENEKESDCEESFHDCEGESAVKDGERAENEDAVSCESFSDILEVKGTTRPRASECLAETVCSVEFSVNPLQSSTACQIEPNPDMNSQAISQNPCSIWTVPQVNLIDNVIHETQVTQMLTNTPTTTQKQSSSKGEISVSQMQQEPNARSNIHASGGQKVSRMKITVFPSAGRVMLKHSNVTGLAQNVPVETEQKAEGKMRESVKVQIPQTLFYGHNVPLVLLTTPPQQTSVQVRAHCTPPDDADMTDADLSDEANVSIVATEISNGVSSYLAEKSSTVQSVKAISHSVSTVDDLHHPGCIAEIASPAVSISGVKPSIKVFHTNANQSMTYPKPTNKSSGTFRHTICIKLPGNRGTAQNKPLS</sequence>
<evidence type="ECO:0000256" key="2">
    <source>
        <dbReference type="ARBA" id="ARBA00022468"/>
    </source>
</evidence>
<feature type="compositionally biased region" description="Low complexity" evidence="8">
    <location>
        <begin position="1392"/>
        <end position="1401"/>
    </location>
</feature>
<dbReference type="GO" id="GO:0005886">
    <property type="term" value="C:plasma membrane"/>
    <property type="evidence" value="ECO:0007669"/>
    <property type="project" value="UniProtKB-SubCell"/>
</dbReference>
<accession>A0A498M2I1</accession>
<dbReference type="InterPro" id="IPR000299">
    <property type="entry name" value="FERM_domain"/>
</dbReference>
<feature type="compositionally biased region" description="Basic and acidic residues" evidence="8">
    <location>
        <begin position="442"/>
        <end position="457"/>
    </location>
</feature>
<dbReference type="Gene3D" id="1.10.555.10">
    <property type="entry name" value="Rho GTPase activation protein"/>
    <property type="match status" value="1"/>
</dbReference>
<dbReference type="GO" id="GO:0003779">
    <property type="term" value="F:actin binding"/>
    <property type="evidence" value="ECO:0007669"/>
    <property type="project" value="InterPro"/>
</dbReference>
<dbReference type="Proteomes" id="UP000290572">
    <property type="component" value="Unassembled WGS sequence"/>
</dbReference>
<dbReference type="SMART" id="SM00295">
    <property type="entry name" value="B41"/>
    <property type="match status" value="1"/>
</dbReference>
<dbReference type="InterPro" id="IPR046810">
    <property type="entry name" value="ERM_helical"/>
</dbReference>
<dbReference type="GO" id="GO:0051537">
    <property type="term" value="F:2 iron, 2 sulfur cluster binding"/>
    <property type="evidence" value="ECO:0007669"/>
    <property type="project" value="UniProtKB-KW"/>
</dbReference>
<feature type="compositionally biased region" description="Polar residues" evidence="8">
    <location>
        <begin position="1402"/>
        <end position="1424"/>
    </location>
</feature>
<dbReference type="InterPro" id="IPR019747">
    <property type="entry name" value="FERM_CS"/>
</dbReference>
<dbReference type="PROSITE" id="PS00814">
    <property type="entry name" value="ADX"/>
    <property type="match status" value="1"/>
</dbReference>
<keyword evidence="3" id="KW-1003">Cell membrane</keyword>
<dbReference type="InterPro" id="IPR011259">
    <property type="entry name" value="ERM_C_dom"/>
</dbReference>
<dbReference type="InterPro" id="IPR008936">
    <property type="entry name" value="Rho_GTPase_activation_prot"/>
</dbReference>
<dbReference type="CDD" id="cd13194">
    <property type="entry name" value="FERM_C_ERM"/>
    <property type="match status" value="1"/>
</dbReference>
<dbReference type="Pfam" id="PF22286">
    <property type="entry name" value="RHG20_PH"/>
    <property type="match status" value="1"/>
</dbReference>
<feature type="domain" description="FERM" evidence="9">
    <location>
        <begin position="1"/>
        <end position="235"/>
    </location>
</feature>
<keyword evidence="5" id="KW-0411">Iron-sulfur</keyword>
<name>A0A498M2I1_LABRO</name>
<dbReference type="InterPro" id="IPR035963">
    <property type="entry name" value="FERM_2"/>
</dbReference>
<dbReference type="Pfam" id="PF00769">
    <property type="entry name" value="ERM_C"/>
    <property type="match status" value="1"/>
</dbReference>
<protein>
    <submittedName>
        <fullName evidence="10">T-cell activation Rho GTPase-activating-like isoform X1</fullName>
    </submittedName>
</protein>
<dbReference type="Gene3D" id="2.30.29.30">
    <property type="entry name" value="Pleckstrin-homology domain (PH domain)/Phosphotyrosine-binding domain (PTB)"/>
    <property type="match status" value="2"/>
</dbReference>
<dbReference type="InterPro" id="IPR000159">
    <property type="entry name" value="RA_dom"/>
</dbReference>
<keyword evidence="6" id="KW-0472">Membrane</keyword>
<evidence type="ECO:0000256" key="1">
    <source>
        <dbReference type="ARBA" id="ARBA00004202"/>
    </source>
</evidence>
<dbReference type="InterPro" id="IPR047887">
    <property type="entry name" value="ARHGAP20_PH"/>
</dbReference>
<evidence type="ECO:0000259" key="9">
    <source>
        <dbReference type="PROSITE" id="PS50057"/>
    </source>
</evidence>
<dbReference type="CDD" id="cd14473">
    <property type="entry name" value="FERM_B-lobe"/>
    <property type="match status" value="1"/>
</dbReference>
<dbReference type="InterPro" id="IPR014352">
    <property type="entry name" value="FERM/acyl-CoA-bd_prot_sf"/>
</dbReference>
<dbReference type="SUPFAM" id="SSF54292">
    <property type="entry name" value="2Fe-2S ferredoxin-like"/>
    <property type="match status" value="1"/>
</dbReference>
<dbReference type="InterPro" id="IPR036010">
    <property type="entry name" value="2Fe-2S_ferredoxin-like_sf"/>
</dbReference>
<evidence type="ECO:0000256" key="4">
    <source>
        <dbReference type="ARBA" id="ARBA00022714"/>
    </source>
</evidence>
<dbReference type="SUPFAM" id="SSF50729">
    <property type="entry name" value="PH domain-like"/>
    <property type="match status" value="1"/>
</dbReference>
<dbReference type="Pfam" id="PF09380">
    <property type="entry name" value="FERM_C"/>
    <property type="match status" value="1"/>
</dbReference>
<keyword evidence="4" id="KW-0479">Metal-binding</keyword>
<dbReference type="PRINTS" id="PR00935">
    <property type="entry name" value="BAND41"/>
</dbReference>
<dbReference type="Pfam" id="PF20492">
    <property type="entry name" value="ERM_helical"/>
    <property type="match status" value="1"/>
</dbReference>
<dbReference type="PRINTS" id="PR00661">
    <property type="entry name" value="ERMFAMILY"/>
</dbReference>
<feature type="coiled-coil region" evidence="7">
    <location>
        <begin position="457"/>
        <end position="491"/>
    </location>
</feature>
<reference evidence="10 11" key="1">
    <citation type="submission" date="2018-03" db="EMBL/GenBank/DDBJ databases">
        <title>Draft genome sequence of Rohu Carp (Labeo rohita).</title>
        <authorList>
            <person name="Das P."/>
            <person name="Kushwaha B."/>
            <person name="Joshi C.G."/>
            <person name="Kumar D."/>
            <person name="Nagpure N.S."/>
            <person name="Sahoo L."/>
            <person name="Das S.P."/>
            <person name="Bit A."/>
            <person name="Patnaik S."/>
            <person name="Meher P.K."/>
            <person name="Jayasankar P."/>
            <person name="Koringa P.G."/>
            <person name="Patel N.V."/>
            <person name="Hinsu A.T."/>
            <person name="Kumar R."/>
            <person name="Pandey M."/>
            <person name="Agarwal S."/>
            <person name="Srivastava S."/>
            <person name="Singh M."/>
            <person name="Iquebal M.A."/>
            <person name="Jaiswal S."/>
            <person name="Angadi U.B."/>
            <person name="Kumar N."/>
            <person name="Raza M."/>
            <person name="Shah T.M."/>
            <person name="Rai A."/>
            <person name="Jena J.K."/>
        </authorList>
    </citation>
    <scope>NUCLEOTIDE SEQUENCE [LARGE SCALE GENOMIC DNA]</scope>
    <source>
        <strain evidence="10">DASCIFA01</strain>
        <tissue evidence="10">Testis</tissue>
    </source>
</reference>
<keyword evidence="11" id="KW-1185">Reference proteome</keyword>
<dbReference type="PROSITE" id="PS50057">
    <property type="entry name" value="FERM_3"/>
    <property type="match status" value="1"/>
</dbReference>
<evidence type="ECO:0000256" key="6">
    <source>
        <dbReference type="ARBA" id="ARBA00023136"/>
    </source>
</evidence>
<keyword evidence="4" id="KW-0408">Iron</keyword>
<dbReference type="SUPFAM" id="SSF47031">
    <property type="entry name" value="Second domain of FERM"/>
    <property type="match status" value="1"/>
</dbReference>
<evidence type="ECO:0000313" key="11">
    <source>
        <dbReference type="Proteomes" id="UP000290572"/>
    </source>
</evidence>
<dbReference type="InterPro" id="IPR012675">
    <property type="entry name" value="Beta-grasp_dom_sf"/>
</dbReference>
<dbReference type="InterPro" id="IPR018298">
    <property type="entry name" value="Adrenodoxin_Fe-S_BS"/>
</dbReference>
<dbReference type="Gene3D" id="1.20.80.10">
    <property type="match status" value="1"/>
</dbReference>
<dbReference type="Gene3D" id="3.10.20.30">
    <property type="match status" value="1"/>
</dbReference>
<keyword evidence="7" id="KW-0175">Coiled coil</keyword>
<feature type="region of interest" description="Disordered" evidence="8">
    <location>
        <begin position="1392"/>
        <end position="1429"/>
    </location>
</feature>
<keyword evidence="2" id="KW-0343">GTPase activation</keyword>
<dbReference type="EMBL" id="QBIY01012952">
    <property type="protein sequence ID" value="RXN13692.1"/>
    <property type="molecule type" value="Genomic_DNA"/>
</dbReference>
<dbReference type="SUPFAM" id="SSF48350">
    <property type="entry name" value="GTPase activation domain, GAP"/>
    <property type="match status" value="1"/>
</dbReference>
<dbReference type="SMART" id="SM01196">
    <property type="entry name" value="FERM_C"/>
    <property type="match status" value="1"/>
</dbReference>
<dbReference type="CDD" id="cd00207">
    <property type="entry name" value="fer2"/>
    <property type="match status" value="1"/>
</dbReference>
<dbReference type="GO" id="GO:0140647">
    <property type="term" value="P:P450-containing electron transport chain"/>
    <property type="evidence" value="ECO:0007669"/>
    <property type="project" value="InterPro"/>
</dbReference>
<dbReference type="FunFam" id="2.30.29.30:FF:000003">
    <property type="entry name" value="Radixin isoform 1"/>
    <property type="match status" value="1"/>
</dbReference>
<dbReference type="FunFam" id="1.20.80.10:FF:000002">
    <property type="entry name" value="radixin isoform X1"/>
    <property type="match status" value="1"/>
</dbReference>
<feature type="region of interest" description="Disordered" evidence="8">
    <location>
        <begin position="249"/>
        <end position="281"/>
    </location>
</feature>
<evidence type="ECO:0000313" key="10">
    <source>
        <dbReference type="EMBL" id="RXN13692.1"/>
    </source>
</evidence>
<dbReference type="PANTHER" id="PTHR23281">
    <property type="entry name" value="MERLIN/MOESIN/EZRIN/RADIXIN"/>
    <property type="match status" value="1"/>
</dbReference>
<dbReference type="InterPro" id="IPR019749">
    <property type="entry name" value="Band_41_domain"/>
</dbReference>
<dbReference type="InterPro" id="IPR008954">
    <property type="entry name" value="Moesin_tail_sf"/>
</dbReference>
<dbReference type="InterPro" id="IPR000798">
    <property type="entry name" value="Ez/rad/moesin-like"/>
</dbReference>